<protein>
    <submittedName>
        <fullName evidence="3">Uncharacterized protein</fullName>
    </submittedName>
</protein>
<evidence type="ECO:0000313" key="3">
    <source>
        <dbReference type="EMBL" id="PWA41321.1"/>
    </source>
</evidence>
<gene>
    <name evidence="3" type="ORF">CTI12_AA554370</name>
</gene>
<dbReference type="PANTHER" id="PTHR33870:SF4">
    <property type="entry name" value="CARDIOMYOPATHY-ASSOCIATED PROTEIN"/>
    <property type="match status" value="1"/>
</dbReference>
<keyword evidence="2" id="KW-1133">Transmembrane helix</keyword>
<dbReference type="Proteomes" id="UP000245207">
    <property type="component" value="Unassembled WGS sequence"/>
</dbReference>
<feature type="compositionally biased region" description="Basic and acidic residues" evidence="1">
    <location>
        <begin position="448"/>
        <end position="458"/>
    </location>
</feature>
<dbReference type="AlphaFoldDB" id="A0A2U1KX35"/>
<feature type="transmembrane region" description="Helical" evidence="2">
    <location>
        <begin position="21"/>
        <end position="39"/>
    </location>
</feature>
<accession>A0A2U1KX35</accession>
<proteinExistence type="predicted"/>
<evidence type="ECO:0000256" key="1">
    <source>
        <dbReference type="SAM" id="MobiDB-lite"/>
    </source>
</evidence>
<dbReference type="PANTHER" id="PTHR33870">
    <property type="entry name" value="CARDIOMYOPATHY-ASSOCIATED PROTEIN"/>
    <property type="match status" value="1"/>
</dbReference>
<dbReference type="STRING" id="35608.A0A2U1KX35"/>
<evidence type="ECO:0000256" key="2">
    <source>
        <dbReference type="SAM" id="Phobius"/>
    </source>
</evidence>
<feature type="region of interest" description="Disordered" evidence="1">
    <location>
        <begin position="430"/>
        <end position="486"/>
    </location>
</feature>
<feature type="compositionally biased region" description="Acidic residues" evidence="1">
    <location>
        <begin position="195"/>
        <end position="213"/>
    </location>
</feature>
<feature type="region of interest" description="Disordered" evidence="1">
    <location>
        <begin position="395"/>
        <end position="417"/>
    </location>
</feature>
<keyword evidence="2" id="KW-0472">Membrane</keyword>
<evidence type="ECO:0000313" key="4">
    <source>
        <dbReference type="Proteomes" id="UP000245207"/>
    </source>
</evidence>
<feature type="compositionally biased region" description="Polar residues" evidence="1">
    <location>
        <begin position="475"/>
        <end position="486"/>
    </location>
</feature>
<keyword evidence="4" id="KW-1185">Reference proteome</keyword>
<name>A0A2U1KX35_ARTAN</name>
<keyword evidence="2" id="KW-0812">Transmembrane</keyword>
<dbReference type="OrthoDB" id="1908091at2759"/>
<reference evidence="3 4" key="1">
    <citation type="journal article" date="2018" name="Mol. Plant">
        <title>The genome of Artemisia annua provides insight into the evolution of Asteraceae family and artemisinin biosynthesis.</title>
        <authorList>
            <person name="Shen Q."/>
            <person name="Zhang L."/>
            <person name="Liao Z."/>
            <person name="Wang S."/>
            <person name="Yan T."/>
            <person name="Shi P."/>
            <person name="Liu M."/>
            <person name="Fu X."/>
            <person name="Pan Q."/>
            <person name="Wang Y."/>
            <person name="Lv Z."/>
            <person name="Lu X."/>
            <person name="Zhang F."/>
            <person name="Jiang W."/>
            <person name="Ma Y."/>
            <person name="Chen M."/>
            <person name="Hao X."/>
            <person name="Li L."/>
            <person name="Tang Y."/>
            <person name="Lv G."/>
            <person name="Zhou Y."/>
            <person name="Sun X."/>
            <person name="Brodelius P.E."/>
            <person name="Rose J.K.C."/>
            <person name="Tang K."/>
        </authorList>
    </citation>
    <scope>NUCLEOTIDE SEQUENCE [LARGE SCALE GENOMIC DNA]</scope>
    <source>
        <strain evidence="4">cv. Huhao1</strain>
        <tissue evidence="3">Leaf</tissue>
    </source>
</reference>
<comment type="caution">
    <text evidence="3">The sequence shown here is derived from an EMBL/GenBank/DDBJ whole genome shotgun (WGS) entry which is preliminary data.</text>
</comment>
<feature type="region of interest" description="Disordered" evidence="1">
    <location>
        <begin position="354"/>
        <end position="374"/>
    </location>
</feature>
<sequence>MMGVGFLKKHVSNLIDRCCRSAMMHPLLIFMFLVMFFIYKCFPSLFSFLVYASPVMASTGILLGTLLHYGHAQQLAESERSKKVEHYDGKKLKQEKKSELGGRKIEKVALVSKSSEYGSSDRSRRGSIGYNDEDFSRGWDSGSDIGESSSPPMLDEYHPLLDAEVRQRTRMWNVGTEYGSDRSFESGEIVNERDDYNDDDAIGANEDDDEEEGNVMKWTEDDQMNFMNLGTSEMERHKRLENLIARQKALKNMRMLAEKNMVSVSSNLPFNTSLVSTARKNPFDHRHEINDNILGSAPSVMIPRRNPFDFHFDPSDHMKHDRVGAIFQSDSLSFHPDDPFSHRHERFDVGTSTSIGSAHEENEPLKNADLPSVKLGSRTSDLSEFIIQRNRFSEDESKFNGGNETGNEEKTSSKSSSSSFFDVSEVVYDAEDDEEEEFRSIENSSAQDSKELQVRDSSGDDSSFESSSDDSSSDQWNYSLTSWIFS</sequence>
<feature type="region of interest" description="Disordered" evidence="1">
    <location>
        <begin position="194"/>
        <end position="213"/>
    </location>
</feature>
<organism evidence="3 4">
    <name type="scientific">Artemisia annua</name>
    <name type="common">Sweet wormwood</name>
    <dbReference type="NCBI Taxonomy" id="35608"/>
    <lineage>
        <taxon>Eukaryota</taxon>
        <taxon>Viridiplantae</taxon>
        <taxon>Streptophyta</taxon>
        <taxon>Embryophyta</taxon>
        <taxon>Tracheophyta</taxon>
        <taxon>Spermatophyta</taxon>
        <taxon>Magnoliopsida</taxon>
        <taxon>eudicotyledons</taxon>
        <taxon>Gunneridae</taxon>
        <taxon>Pentapetalae</taxon>
        <taxon>asterids</taxon>
        <taxon>campanulids</taxon>
        <taxon>Asterales</taxon>
        <taxon>Asteraceae</taxon>
        <taxon>Asteroideae</taxon>
        <taxon>Anthemideae</taxon>
        <taxon>Artemisiinae</taxon>
        <taxon>Artemisia</taxon>
    </lineage>
</organism>
<dbReference type="EMBL" id="PKPP01013166">
    <property type="protein sequence ID" value="PWA41321.1"/>
    <property type="molecule type" value="Genomic_DNA"/>
</dbReference>